<accession>A0A9Q0UPN4</accession>
<feature type="transmembrane region" description="Helical" evidence="2">
    <location>
        <begin position="203"/>
        <end position="227"/>
    </location>
</feature>
<evidence type="ECO:0000256" key="2">
    <source>
        <dbReference type="RuleBase" id="RU366041"/>
    </source>
</evidence>
<evidence type="ECO:0000313" key="3">
    <source>
        <dbReference type="EMBL" id="KAJ6733613.1"/>
    </source>
</evidence>
<dbReference type="PANTHER" id="PTHR13890">
    <property type="entry name" value="RNA SPLICING PROTEIN MRS2, MITOCHONDRIAL"/>
    <property type="match status" value="1"/>
</dbReference>
<dbReference type="PANTHER" id="PTHR13890:SF29">
    <property type="entry name" value="MAGNESIUM TRANSPORTER MRS2-F"/>
    <property type="match status" value="1"/>
</dbReference>
<keyword evidence="2" id="KW-0813">Transport</keyword>
<sequence length="273" mass="30534">MNDLVAAGPKVLPFEFRAIEACLESACRCLESETQKLEQEAYPALDELTSNISTLNLERVRQIKSRLVAISGRVQKVRDELEHLLDDDNDMAEMYLTEKLFAYAADQTSSIEEVYDGEQEVDDAKTLLVLVIIKFMCVDDSKSRDDSEIYTSSKPNIEELEMLLEAYFAQIDGTLQKLSHMRDYVDDTEDFINIMLDDKQNQLLQMGVMLGASNMIINAGIVVVGLFGMNIHTAIFDGKPIQFLETVIGTCGGCVALFLVVLGWGKKKNILAI</sequence>
<keyword evidence="4" id="KW-1185">Reference proteome</keyword>
<dbReference type="EMBL" id="JAPFFM010000011">
    <property type="protein sequence ID" value="KAJ6733613.1"/>
    <property type="molecule type" value="Genomic_DNA"/>
</dbReference>
<dbReference type="Proteomes" id="UP001151752">
    <property type="component" value="Chromosome 7"/>
</dbReference>
<dbReference type="InterPro" id="IPR039204">
    <property type="entry name" value="MRS2-like"/>
</dbReference>
<dbReference type="GO" id="GO:0015095">
    <property type="term" value="F:magnesium ion transmembrane transporter activity"/>
    <property type="evidence" value="ECO:0007669"/>
    <property type="project" value="TreeGrafter"/>
</dbReference>
<comment type="caution">
    <text evidence="3">The sequence shown here is derived from an EMBL/GenBank/DDBJ whole genome shotgun (WGS) entry which is preliminary data.</text>
</comment>
<dbReference type="GO" id="GO:0016020">
    <property type="term" value="C:membrane"/>
    <property type="evidence" value="ECO:0007669"/>
    <property type="project" value="UniProtKB-SubCell"/>
</dbReference>
<evidence type="ECO:0000313" key="4">
    <source>
        <dbReference type="Proteomes" id="UP001151752"/>
    </source>
</evidence>
<dbReference type="Gene3D" id="1.20.58.340">
    <property type="entry name" value="Magnesium transport protein CorA, transmembrane region"/>
    <property type="match status" value="1"/>
</dbReference>
<dbReference type="CDD" id="cd12823">
    <property type="entry name" value="Mrs2_Mfm1p-like"/>
    <property type="match status" value="1"/>
</dbReference>
<keyword evidence="2" id="KW-1133">Transmembrane helix</keyword>
<reference evidence="3" key="1">
    <citation type="submission" date="2022-11" db="EMBL/GenBank/DDBJ databases">
        <authorList>
            <person name="Hyden B.L."/>
            <person name="Feng K."/>
            <person name="Yates T."/>
            <person name="Jawdy S."/>
            <person name="Smart L.B."/>
            <person name="Muchero W."/>
        </authorList>
    </citation>
    <scope>NUCLEOTIDE SEQUENCE</scope>
    <source>
        <tissue evidence="3">Shoot tip</tissue>
    </source>
</reference>
<gene>
    <name evidence="3" type="ORF">OIU74_005399</name>
</gene>
<organism evidence="3 4">
    <name type="scientific">Salix koriyanagi</name>
    <dbReference type="NCBI Taxonomy" id="2511006"/>
    <lineage>
        <taxon>Eukaryota</taxon>
        <taxon>Viridiplantae</taxon>
        <taxon>Streptophyta</taxon>
        <taxon>Embryophyta</taxon>
        <taxon>Tracheophyta</taxon>
        <taxon>Spermatophyta</taxon>
        <taxon>Magnoliopsida</taxon>
        <taxon>eudicotyledons</taxon>
        <taxon>Gunneridae</taxon>
        <taxon>Pentapetalae</taxon>
        <taxon>rosids</taxon>
        <taxon>fabids</taxon>
        <taxon>Malpighiales</taxon>
        <taxon>Salicaceae</taxon>
        <taxon>Saliceae</taxon>
        <taxon>Salix</taxon>
    </lineage>
</organism>
<dbReference type="Pfam" id="PF22099">
    <property type="entry name" value="MRS2-like"/>
    <property type="match status" value="2"/>
</dbReference>
<feature type="transmembrane region" description="Helical" evidence="2">
    <location>
        <begin position="247"/>
        <end position="265"/>
    </location>
</feature>
<name>A0A9Q0UPN4_9ROSI</name>
<keyword evidence="2" id="KW-0460">Magnesium</keyword>
<dbReference type="AlphaFoldDB" id="A0A9Q0UPN4"/>
<protein>
    <recommendedName>
        <fullName evidence="2">Magnesium transporter</fullName>
    </recommendedName>
</protein>
<keyword evidence="2" id="KW-0472">Membrane</keyword>
<evidence type="ECO:0000256" key="1">
    <source>
        <dbReference type="ARBA" id="ARBA00007535"/>
    </source>
</evidence>
<comment type="subcellular location">
    <subcellularLocation>
        <location evidence="2">Membrane</location>
        <topology evidence="2">Multi-pass membrane protein</topology>
    </subcellularLocation>
</comment>
<reference evidence="3" key="2">
    <citation type="journal article" date="2023" name="Int. J. Mol. Sci.">
        <title>De Novo Assembly and Annotation of 11 Diverse Shrub Willow (Salix) Genomes Reveals Novel Gene Organization in Sex-Linked Regions.</title>
        <authorList>
            <person name="Hyden B."/>
            <person name="Feng K."/>
            <person name="Yates T.B."/>
            <person name="Jawdy S."/>
            <person name="Cereghino C."/>
            <person name="Smart L.B."/>
            <person name="Muchero W."/>
        </authorList>
    </citation>
    <scope>NUCLEOTIDE SEQUENCE</scope>
    <source>
        <tissue evidence="3">Shoot tip</tissue>
    </source>
</reference>
<keyword evidence="2" id="KW-0406">Ion transport</keyword>
<comment type="function">
    <text evidence="2">Magnesium transporter that may mediate the influx of magnesium.</text>
</comment>
<proteinExistence type="inferred from homology"/>
<comment type="similarity">
    <text evidence="1 2">Belongs to the CorA metal ion transporter (MIT) (TC 1.A.35.5) family.</text>
</comment>
<keyword evidence="2" id="KW-0812">Transmembrane</keyword>